<sequence length="518" mass="57064">MRRGSPIFESVVRDPDLASLRILRHGLRDALGRSDIPRRLAQDLQLALQEYATNLIVHGAPAPAEITVHLHNDGAVWELEIFDDGGAFQNFDAYLALATFADRRQGPRSHGMGMKFIGTRFADYEYDAGNGLTRPNRLSLHFPPRAEFIIRPVIVVIEDEPLTRQLIKSILRRDFRVFDFELPGQALRLIRSYPPDLILSDIGLPEMDGIALRKELARDIDTDIVPFVFLSAHGDERTMSEAGDLGIDDFVPKPIDPPILLRIARRLITRSRKVREALIAKSAKDLTEGLQPNLPARFEGFDIGFASEPASLGGGDLIQSGQIGDRLIVLLADVMGHGLAARFYAHGVAAYFRAIILGAEPGTEIDDLMTQLSDSLFADPTFERTIVSIQLVALDREGGVEICSAGHPFPVVIVGGTARWAEISGPLPALEQNLPFPTMRLEPEPGSRLLLYTDGLSEVESVRRNPAAAGDRLFDMLRRHAGDPVVDMPSRVLEDHLASTRTLADDTSLIAIGRRRPG</sequence>
<dbReference type="SUPFAM" id="SSF81606">
    <property type="entry name" value="PP2C-like"/>
    <property type="match status" value="1"/>
</dbReference>
<evidence type="ECO:0000259" key="3">
    <source>
        <dbReference type="PROSITE" id="PS50110"/>
    </source>
</evidence>
<dbReference type="SMART" id="SM00448">
    <property type="entry name" value="REC"/>
    <property type="match status" value="1"/>
</dbReference>
<keyword evidence="2" id="KW-0597">Phosphoprotein</keyword>
<dbReference type="Pfam" id="PF07228">
    <property type="entry name" value="SpoIIE"/>
    <property type="match status" value="1"/>
</dbReference>
<feature type="modified residue" description="4-aspartylphosphate" evidence="2">
    <location>
        <position position="201"/>
    </location>
</feature>
<dbReference type="GO" id="GO:0016301">
    <property type="term" value="F:kinase activity"/>
    <property type="evidence" value="ECO:0007669"/>
    <property type="project" value="UniProtKB-KW"/>
</dbReference>
<comment type="caution">
    <text evidence="4">The sequence shown here is derived from an EMBL/GenBank/DDBJ whole genome shotgun (WGS) entry which is preliminary data.</text>
</comment>
<reference evidence="4 5" key="1">
    <citation type="submission" date="2016-10" db="EMBL/GenBank/DDBJ databases">
        <authorList>
            <person name="Varghese N."/>
            <person name="Submissions S."/>
        </authorList>
    </citation>
    <scope>NUCLEOTIDE SEQUENCE [LARGE SCALE GENOMIC DNA]</scope>
    <source>
        <strain evidence="4 5">DSM 18839</strain>
    </source>
</reference>
<proteinExistence type="predicted"/>
<dbReference type="GO" id="GO:0000160">
    <property type="term" value="P:phosphorelay signal transduction system"/>
    <property type="evidence" value="ECO:0007669"/>
    <property type="project" value="InterPro"/>
</dbReference>
<dbReference type="SUPFAM" id="SSF52172">
    <property type="entry name" value="CheY-like"/>
    <property type="match status" value="1"/>
</dbReference>
<dbReference type="Pfam" id="PF13581">
    <property type="entry name" value="HATPase_c_2"/>
    <property type="match status" value="1"/>
</dbReference>
<dbReference type="Proteomes" id="UP000198615">
    <property type="component" value="Unassembled WGS sequence"/>
</dbReference>
<evidence type="ECO:0000256" key="2">
    <source>
        <dbReference type="PROSITE-ProRule" id="PRU00169"/>
    </source>
</evidence>
<keyword evidence="4" id="KW-0418">Kinase</keyword>
<evidence type="ECO:0000313" key="5">
    <source>
        <dbReference type="Proteomes" id="UP000198615"/>
    </source>
</evidence>
<dbReference type="InterPro" id="IPR001932">
    <property type="entry name" value="PPM-type_phosphatase-like_dom"/>
</dbReference>
<organism evidence="4 5">
    <name type="scientific">Thalassobaculum litoreum DSM 18839</name>
    <dbReference type="NCBI Taxonomy" id="1123362"/>
    <lineage>
        <taxon>Bacteria</taxon>
        <taxon>Pseudomonadati</taxon>
        <taxon>Pseudomonadota</taxon>
        <taxon>Alphaproteobacteria</taxon>
        <taxon>Rhodospirillales</taxon>
        <taxon>Thalassobaculaceae</taxon>
        <taxon>Thalassobaculum</taxon>
    </lineage>
</organism>
<dbReference type="AlphaFoldDB" id="A0A8G2BFA6"/>
<keyword evidence="5" id="KW-1185">Reference proteome</keyword>
<dbReference type="InterPro" id="IPR001789">
    <property type="entry name" value="Sig_transdc_resp-reg_receiver"/>
</dbReference>
<gene>
    <name evidence="4" type="ORF">SAMN05660686_00046</name>
</gene>
<protein>
    <submittedName>
        <fullName evidence="4">Histidine kinase-like ATPase domain-containing protein</fullName>
    </submittedName>
</protein>
<dbReference type="Gene3D" id="3.60.40.10">
    <property type="entry name" value="PPM-type phosphatase domain"/>
    <property type="match status" value="1"/>
</dbReference>
<dbReference type="InterPro" id="IPR052016">
    <property type="entry name" value="Bact_Sigma-Reg"/>
</dbReference>
<dbReference type="InterPro" id="IPR011006">
    <property type="entry name" value="CheY-like_superfamily"/>
</dbReference>
<evidence type="ECO:0000313" key="4">
    <source>
        <dbReference type="EMBL" id="SDF05237.1"/>
    </source>
</evidence>
<name>A0A8G2BFA6_9PROT</name>
<dbReference type="InterPro" id="IPR003594">
    <property type="entry name" value="HATPase_dom"/>
</dbReference>
<dbReference type="InterPro" id="IPR036457">
    <property type="entry name" value="PPM-type-like_dom_sf"/>
</dbReference>
<dbReference type="PANTHER" id="PTHR43156">
    <property type="entry name" value="STAGE II SPORULATION PROTEIN E-RELATED"/>
    <property type="match status" value="1"/>
</dbReference>
<feature type="domain" description="Response regulatory" evidence="3">
    <location>
        <begin position="153"/>
        <end position="268"/>
    </location>
</feature>
<evidence type="ECO:0000256" key="1">
    <source>
        <dbReference type="ARBA" id="ARBA00022801"/>
    </source>
</evidence>
<dbReference type="InterPro" id="IPR036890">
    <property type="entry name" value="HATPase_C_sf"/>
</dbReference>
<keyword evidence="4" id="KW-0808">Transferase</keyword>
<keyword evidence="1" id="KW-0378">Hydrolase</keyword>
<dbReference type="OrthoDB" id="9811749at2"/>
<dbReference type="SMART" id="SM00331">
    <property type="entry name" value="PP2C_SIG"/>
    <property type="match status" value="1"/>
</dbReference>
<dbReference type="GO" id="GO:0016791">
    <property type="term" value="F:phosphatase activity"/>
    <property type="evidence" value="ECO:0007669"/>
    <property type="project" value="TreeGrafter"/>
</dbReference>
<dbReference type="Gene3D" id="3.30.565.10">
    <property type="entry name" value="Histidine kinase-like ATPase, C-terminal domain"/>
    <property type="match status" value="1"/>
</dbReference>
<dbReference type="Pfam" id="PF00072">
    <property type="entry name" value="Response_reg"/>
    <property type="match status" value="1"/>
</dbReference>
<dbReference type="Gene3D" id="3.40.50.2300">
    <property type="match status" value="1"/>
</dbReference>
<dbReference type="PROSITE" id="PS50110">
    <property type="entry name" value="RESPONSE_REGULATORY"/>
    <property type="match status" value="1"/>
</dbReference>
<dbReference type="EMBL" id="FNBW01000001">
    <property type="protein sequence ID" value="SDF05237.1"/>
    <property type="molecule type" value="Genomic_DNA"/>
</dbReference>
<accession>A0A8G2BFA6</accession>
<dbReference type="RefSeq" id="WP_093147314.1">
    <property type="nucleotide sequence ID" value="NZ_FNBW01000001.1"/>
</dbReference>
<dbReference type="SUPFAM" id="SSF55874">
    <property type="entry name" value="ATPase domain of HSP90 chaperone/DNA topoisomerase II/histidine kinase"/>
    <property type="match status" value="1"/>
</dbReference>
<dbReference type="PANTHER" id="PTHR43156:SF2">
    <property type="entry name" value="STAGE II SPORULATION PROTEIN E"/>
    <property type="match status" value="1"/>
</dbReference>